<evidence type="ECO:0008006" key="5">
    <source>
        <dbReference type="Google" id="ProtNLM"/>
    </source>
</evidence>
<evidence type="ECO:0000256" key="2">
    <source>
        <dbReference type="SAM" id="SignalP"/>
    </source>
</evidence>
<feature type="compositionally biased region" description="Low complexity" evidence="1">
    <location>
        <begin position="27"/>
        <end position="38"/>
    </location>
</feature>
<evidence type="ECO:0000313" key="3">
    <source>
        <dbReference type="EMBL" id="PRX49007.1"/>
    </source>
</evidence>
<gene>
    <name evidence="3" type="ORF">B0I33_10339</name>
</gene>
<dbReference type="OrthoDB" id="3531020at2"/>
<feature type="signal peptide" evidence="2">
    <location>
        <begin position="1"/>
        <end position="19"/>
    </location>
</feature>
<proteinExistence type="predicted"/>
<organism evidence="3 4">
    <name type="scientific">Prauserella shujinwangii</name>
    <dbReference type="NCBI Taxonomy" id="1453103"/>
    <lineage>
        <taxon>Bacteria</taxon>
        <taxon>Bacillati</taxon>
        <taxon>Actinomycetota</taxon>
        <taxon>Actinomycetes</taxon>
        <taxon>Pseudonocardiales</taxon>
        <taxon>Pseudonocardiaceae</taxon>
        <taxon>Prauserella</taxon>
    </lineage>
</organism>
<comment type="caution">
    <text evidence="3">The sequence shown here is derived from an EMBL/GenBank/DDBJ whole genome shotgun (WGS) entry which is preliminary data.</text>
</comment>
<feature type="chain" id="PRO_5038617856" description="LppA-like lipoprotein" evidence="2">
    <location>
        <begin position="20"/>
        <end position="178"/>
    </location>
</feature>
<feature type="region of interest" description="Disordered" evidence="1">
    <location>
        <begin position="19"/>
        <end position="40"/>
    </location>
</feature>
<reference evidence="3 4" key="1">
    <citation type="submission" date="2018-03" db="EMBL/GenBank/DDBJ databases">
        <title>Genomic Encyclopedia of Type Strains, Phase III (KMG-III): the genomes of soil and plant-associated and newly described type strains.</title>
        <authorList>
            <person name="Whitman W."/>
        </authorList>
    </citation>
    <scope>NUCLEOTIDE SEQUENCE [LARGE SCALE GENOMIC DNA]</scope>
    <source>
        <strain evidence="3 4">CGMCC 4.7125</strain>
    </source>
</reference>
<evidence type="ECO:0000313" key="4">
    <source>
        <dbReference type="Proteomes" id="UP000238362"/>
    </source>
</evidence>
<sequence length="178" mass="19473">MKRALVLLACLLLITACGGGDPEGTPERTTTPPGNGEPMRTLTEEEAAQRAEQHIRRAVAALPEKPTLTVQYADSAECLDPTDNGPRGRYQVGKTYWLDGVPSERNEEFVDALYDYWVSHGFRILTDKRSESDRFVSVENDDDAFRMSVKQSVEGDLSLGASSPCVWPNGTPPEGAGE</sequence>
<evidence type="ECO:0000256" key="1">
    <source>
        <dbReference type="SAM" id="MobiDB-lite"/>
    </source>
</evidence>
<name>A0A2T0LY28_9PSEU</name>
<feature type="region of interest" description="Disordered" evidence="1">
    <location>
        <begin position="158"/>
        <end position="178"/>
    </location>
</feature>
<protein>
    <recommendedName>
        <fullName evidence="5">LppA-like lipoprotein</fullName>
    </recommendedName>
</protein>
<accession>A0A2T0LY28</accession>
<dbReference type="EMBL" id="PVNH01000003">
    <property type="protein sequence ID" value="PRX49007.1"/>
    <property type="molecule type" value="Genomic_DNA"/>
</dbReference>
<dbReference type="Proteomes" id="UP000238362">
    <property type="component" value="Unassembled WGS sequence"/>
</dbReference>
<keyword evidence="2" id="KW-0732">Signal</keyword>
<keyword evidence="4" id="KW-1185">Reference proteome</keyword>
<dbReference type="PROSITE" id="PS51257">
    <property type="entry name" value="PROKAR_LIPOPROTEIN"/>
    <property type="match status" value="1"/>
</dbReference>
<dbReference type="AlphaFoldDB" id="A0A2T0LY28"/>